<organism evidence="1 2">
    <name type="scientific">Clostridium zeae</name>
    <dbReference type="NCBI Taxonomy" id="2759022"/>
    <lineage>
        <taxon>Bacteria</taxon>
        <taxon>Bacillati</taxon>
        <taxon>Bacillota</taxon>
        <taxon>Clostridia</taxon>
        <taxon>Eubacteriales</taxon>
        <taxon>Clostridiaceae</taxon>
        <taxon>Clostridium</taxon>
    </lineage>
</organism>
<comment type="caution">
    <text evidence="1">The sequence shown here is derived from an EMBL/GenBank/DDBJ whole genome shotgun (WGS) entry which is preliminary data.</text>
</comment>
<reference evidence="1 2" key="1">
    <citation type="journal article" date="2021" name="Int. J. Syst. Evol. Microbiol.">
        <title>Clostridium zeae sp. nov., isolated from corn silage.</title>
        <authorList>
            <person name="Kobayashi H."/>
            <person name="Tanizawa Y."/>
            <person name="Yagura M."/>
            <person name="Sakamoto M."/>
            <person name="Ohkuma M."/>
            <person name="Tohno M."/>
        </authorList>
    </citation>
    <scope>NUCLEOTIDE SEQUENCE [LARGE SCALE GENOMIC DNA]</scope>
    <source>
        <strain evidence="1 2">CSC2</strain>
    </source>
</reference>
<protein>
    <recommendedName>
        <fullName evidence="3">Nuclear transport factor 2 family protein</fullName>
    </recommendedName>
</protein>
<keyword evidence="2" id="KW-1185">Reference proteome</keyword>
<evidence type="ECO:0000313" key="2">
    <source>
        <dbReference type="Proteomes" id="UP000663802"/>
    </source>
</evidence>
<name>A0ABQ1EAY4_9CLOT</name>
<dbReference type="Proteomes" id="UP000663802">
    <property type="component" value="Unassembled WGS sequence"/>
</dbReference>
<gene>
    <name evidence="1" type="ORF">CSC2_24950</name>
</gene>
<accession>A0ABQ1EAY4</accession>
<dbReference type="EMBL" id="BMBA01000002">
    <property type="protein sequence ID" value="GFZ31969.1"/>
    <property type="molecule type" value="Genomic_DNA"/>
</dbReference>
<proteinExistence type="predicted"/>
<evidence type="ECO:0000313" key="1">
    <source>
        <dbReference type="EMBL" id="GFZ31969.1"/>
    </source>
</evidence>
<dbReference type="RefSeq" id="WP_206870250.1">
    <property type="nucleotide sequence ID" value="NZ_BMBA01000002.1"/>
</dbReference>
<evidence type="ECO:0008006" key="3">
    <source>
        <dbReference type="Google" id="ProtNLM"/>
    </source>
</evidence>
<sequence>METVISLISALSIAFSISTSNDYKQPRIIDAFILAYDEMYKGDSGLSSKKYIILDMESLYFTDTTYEEREKAIQYFNKKYNKTVLNASLFRLQQIGLASNIGSLRIDGNLLMFTSIEPNVDGGIVVKGYNWVSPVGASEFRIILNIIDGQWKVIESKLLGVA</sequence>